<keyword evidence="10" id="KW-0862">Zinc</keyword>
<dbReference type="Pfam" id="PF12706">
    <property type="entry name" value="Lactamase_B_2"/>
    <property type="match status" value="1"/>
</dbReference>
<dbReference type="GO" id="GO:1990180">
    <property type="term" value="P:mitochondrial tRNA 3'-end processing"/>
    <property type="evidence" value="ECO:0007669"/>
    <property type="project" value="TreeGrafter"/>
</dbReference>
<comment type="cofactor">
    <cofactor evidence="2">
        <name>Zn(2+)</name>
        <dbReference type="ChEBI" id="CHEBI:29105"/>
    </cofactor>
</comment>
<dbReference type="InterPro" id="IPR001279">
    <property type="entry name" value="Metallo-B-lactamas"/>
</dbReference>
<proteinExistence type="inferred from homology"/>
<dbReference type="PANTHER" id="PTHR12553:SF49">
    <property type="entry name" value="ZINC PHOSPHODIESTERASE ELAC PROTEIN 2"/>
    <property type="match status" value="1"/>
</dbReference>
<evidence type="ECO:0000256" key="4">
    <source>
        <dbReference type="ARBA" id="ARBA00012477"/>
    </source>
</evidence>
<comment type="catalytic activity">
    <reaction evidence="1">
        <text>Endonucleolytic cleavage of RNA, removing extra 3' nucleotides from tRNA precursor, generating 3' termini of tRNAs. A 3'-hydroxy group is left at the tRNA terminus and a 5'-phosphoryl group is left at the trailer molecule.</text>
        <dbReference type="EC" id="3.1.26.11"/>
    </reaction>
</comment>
<dbReference type="GO" id="GO:0005739">
    <property type="term" value="C:mitochondrion"/>
    <property type="evidence" value="ECO:0007669"/>
    <property type="project" value="TreeGrafter"/>
</dbReference>
<dbReference type="GO" id="GO:0046872">
    <property type="term" value="F:metal ion binding"/>
    <property type="evidence" value="ECO:0007669"/>
    <property type="project" value="UniProtKB-KW"/>
</dbReference>
<keyword evidence="8" id="KW-0255">Endonuclease</keyword>
<dbReference type="SUPFAM" id="SSF56281">
    <property type="entry name" value="Metallo-hydrolase/oxidoreductase"/>
    <property type="match status" value="1"/>
</dbReference>
<evidence type="ECO:0000256" key="1">
    <source>
        <dbReference type="ARBA" id="ARBA00000402"/>
    </source>
</evidence>
<dbReference type="CDD" id="cd07718">
    <property type="entry name" value="RNaseZ_ELAC1_ELAC2-C-term-like_MBL-fold"/>
    <property type="match status" value="1"/>
</dbReference>
<dbReference type="EC" id="3.1.26.11" evidence="4"/>
<reference evidence="12 13" key="1">
    <citation type="submission" date="2021-06" db="EMBL/GenBank/DDBJ databases">
        <title>Caerostris extrusa draft genome.</title>
        <authorList>
            <person name="Kono N."/>
            <person name="Arakawa K."/>
        </authorList>
    </citation>
    <scope>NUCLEOTIDE SEQUENCE [LARGE SCALE GENOMIC DNA]</scope>
</reference>
<keyword evidence="9" id="KW-0378">Hydrolase</keyword>
<evidence type="ECO:0000256" key="5">
    <source>
        <dbReference type="ARBA" id="ARBA00022694"/>
    </source>
</evidence>
<evidence type="ECO:0000256" key="8">
    <source>
        <dbReference type="ARBA" id="ARBA00022759"/>
    </source>
</evidence>
<evidence type="ECO:0000256" key="9">
    <source>
        <dbReference type="ARBA" id="ARBA00022801"/>
    </source>
</evidence>
<keyword evidence="6" id="KW-0540">Nuclease</keyword>
<dbReference type="InterPro" id="IPR047151">
    <property type="entry name" value="RNZ2-like"/>
</dbReference>
<dbReference type="Proteomes" id="UP001054945">
    <property type="component" value="Unassembled WGS sequence"/>
</dbReference>
<feature type="domain" description="Metallo-beta-lactamase" evidence="11">
    <location>
        <begin position="186"/>
        <end position="362"/>
    </location>
</feature>
<organism evidence="12 13">
    <name type="scientific">Caerostris extrusa</name>
    <name type="common">Bark spider</name>
    <name type="synonym">Caerostris bankana</name>
    <dbReference type="NCBI Taxonomy" id="172846"/>
    <lineage>
        <taxon>Eukaryota</taxon>
        <taxon>Metazoa</taxon>
        <taxon>Ecdysozoa</taxon>
        <taxon>Arthropoda</taxon>
        <taxon>Chelicerata</taxon>
        <taxon>Arachnida</taxon>
        <taxon>Araneae</taxon>
        <taxon>Araneomorphae</taxon>
        <taxon>Entelegynae</taxon>
        <taxon>Araneoidea</taxon>
        <taxon>Araneidae</taxon>
        <taxon>Caerostris</taxon>
    </lineage>
</organism>
<dbReference type="EMBL" id="BPLR01005518">
    <property type="protein sequence ID" value="GIY02889.1"/>
    <property type="molecule type" value="Genomic_DNA"/>
</dbReference>
<gene>
    <name evidence="12" type="primary">ELAC2</name>
    <name evidence="12" type="ORF">CEXT_428781</name>
</gene>
<evidence type="ECO:0000313" key="13">
    <source>
        <dbReference type="Proteomes" id="UP001054945"/>
    </source>
</evidence>
<evidence type="ECO:0000256" key="10">
    <source>
        <dbReference type="ARBA" id="ARBA00022833"/>
    </source>
</evidence>
<evidence type="ECO:0000313" key="12">
    <source>
        <dbReference type="EMBL" id="GIY02889.1"/>
    </source>
</evidence>
<protein>
    <recommendedName>
        <fullName evidence="4">ribonuclease Z</fullName>
        <ecNumber evidence="4">3.1.26.11</ecNumber>
    </recommendedName>
</protein>
<evidence type="ECO:0000256" key="7">
    <source>
        <dbReference type="ARBA" id="ARBA00022723"/>
    </source>
</evidence>
<dbReference type="PANTHER" id="PTHR12553">
    <property type="entry name" value="ZINC PHOSPHODIESTERASE ELAC PROTEIN 2"/>
    <property type="match status" value="1"/>
</dbReference>
<keyword evidence="5" id="KW-0819">tRNA processing</keyword>
<evidence type="ECO:0000256" key="2">
    <source>
        <dbReference type="ARBA" id="ARBA00001947"/>
    </source>
</evidence>
<dbReference type="AlphaFoldDB" id="A0AAV4Q369"/>
<evidence type="ECO:0000259" key="11">
    <source>
        <dbReference type="Pfam" id="PF12706"/>
    </source>
</evidence>
<dbReference type="GO" id="GO:0042781">
    <property type="term" value="F:3'-tRNA processing endoribonuclease activity"/>
    <property type="evidence" value="ECO:0007669"/>
    <property type="project" value="UniProtKB-EC"/>
</dbReference>
<evidence type="ECO:0000256" key="3">
    <source>
        <dbReference type="ARBA" id="ARBA00007823"/>
    </source>
</evidence>
<keyword evidence="7" id="KW-0479">Metal-binding</keyword>
<comment type="caution">
    <text evidence="12">The sequence shown here is derived from an EMBL/GenBank/DDBJ whole genome shotgun (WGS) entry which is preliminary data.</text>
</comment>
<dbReference type="Gene3D" id="3.60.15.10">
    <property type="entry name" value="Ribonuclease Z/Hydroxyacylglutathione hydrolase-like"/>
    <property type="match status" value="1"/>
</dbReference>
<keyword evidence="13" id="KW-1185">Reference proteome</keyword>
<comment type="similarity">
    <text evidence="3">Belongs to the RNase Z family.</text>
</comment>
<sequence length="399" mass="46402">MLVVECPSEKFLEPFVSESQFQDYQAEATDPSKIASLVVHFTPSEILKSPLYQKWMQRFPSTTCHLILNEDCSTVNSTAVHKIQHQLNLLHPQIFSLLHEKEEVKNDISSMIPNTIQACTLERYNLRPFNGIDENSALKLQPDEFIEEAMKAEGFEILLRELKYKIEEKRRHLKMEILKSSEKEYILMDCGEGTYGQILRLFGDKNEDLLLHLSVIFISHMHADHHLGLITILKERKRIFNKLERNYEKIRLIGPMNLKQWLKHYSMNFENVKSLYKFVECSSLEHDEFFNLHFENTFQCCPDLLISTVPVNHCQDAHGIIVSSKSSKWKLVYSGDTEPCNRLVIAGKDCSLLIHEATMEDDLATEAAVKRHCRTCLPRRHLYLALRQICLKLLRRIGS</sequence>
<dbReference type="InterPro" id="IPR036866">
    <property type="entry name" value="RibonucZ/Hydroxyglut_hydro"/>
</dbReference>
<name>A0AAV4Q369_CAEEX</name>
<accession>A0AAV4Q369</accession>
<evidence type="ECO:0000256" key="6">
    <source>
        <dbReference type="ARBA" id="ARBA00022722"/>
    </source>
</evidence>